<proteinExistence type="predicted"/>
<protein>
    <submittedName>
        <fullName evidence="2">Uncharacterized protein</fullName>
    </submittedName>
</protein>
<reference evidence="2 3" key="1">
    <citation type="submission" date="2018-08" db="EMBL/GenBank/DDBJ databases">
        <title>Recombination of ecologically and evolutionarily significant loci maintains genetic cohesion in the Pseudomonas syringae species complex.</title>
        <authorList>
            <person name="Dillon M."/>
            <person name="Thakur S."/>
            <person name="Almeida R.N.D."/>
            <person name="Weir B.S."/>
            <person name="Guttman D.S."/>
        </authorList>
    </citation>
    <scope>NUCLEOTIDE SEQUENCE [LARGE SCALE GENOMIC DNA]</scope>
    <source>
        <strain evidence="2 3">ICMP 11288</strain>
    </source>
</reference>
<feature type="region of interest" description="Disordered" evidence="1">
    <location>
        <begin position="256"/>
        <end position="275"/>
    </location>
</feature>
<dbReference type="Proteomes" id="UP000277179">
    <property type="component" value="Unassembled WGS sequence"/>
</dbReference>
<accession>A0A3M4QDS7</accession>
<evidence type="ECO:0000313" key="3">
    <source>
        <dbReference type="Proteomes" id="UP000277179"/>
    </source>
</evidence>
<comment type="caution">
    <text evidence="2">The sequence shown here is derived from an EMBL/GenBank/DDBJ whole genome shotgun (WGS) entry which is preliminary data.</text>
</comment>
<gene>
    <name evidence="2" type="ORF">ALP97_200077</name>
</gene>
<dbReference type="AlphaFoldDB" id="A0A3M4QDS7"/>
<sequence length="922" mass="100576">MEHMPRAAVLHHKGLAFERRVDVQRHIHCRALEDRQLAHQQIQRARQRNRHAVTRLHALVDQVMGQAVGAAVEVAVAQGQPAMHRRHGFGTRQCLSFEQLVHRLLRRVLAGRGVELDQQLVALGRRQNRHRLQRGGWGLLQRGHQMAERGEHVLAHALHIQAGHALYGQRKAGAEVIDVEHQGVVAAFLGTENLDTVRGKRAVSRRLVRGTVAIVEQGTEQRQRTRYAAATLGQGQRSVLVPKQLCQARMGGAHAGLHAGGAEADAQRQGVDEHTQRPVSALAALHAPQQHGAEHYLLLAGDLGQHLRPGQVHQAGAADAQLPRLLAQALAQCRGQRQMRLDDAAAVAIHILQTERQRGLVDIAKHVAEEGFVLRLGHAQTRLGHVIAVLHRRRQLCAVAGQAGAHLFHQHLQGGVVEQDMVQQQDADVTILLLRVTKMHQRRATQVEAEMARIEALLQLCQRIIGRHVEALHLQLRLTQHHLHRLIQAFPQNTGAQDIVALDHAVQGAGKRVHRRLVGKTQLHLQHVGVALGGCQVVIQNAGLQRRQAVDILHVGNAAGHVLEDVVDGRLVQRHQWQHVGADVCAARRDHIRRHLHFLLPAHRRGECAQGGLAEQHAHVAAQLHLAHAFDQFDRQQRVAAQLEEVVVAPHLVELQQRLPDTGKGAFHSALRGGVVTPRQGVGIRRGQGFAVEFAVGGQRELVQQHEGAGHHVFGQAQQQMVTQLGGAEFALGDHVGHQAFVTGLVFTGDHHRVAHAVGAGQRGFDFAQLNAETTDLHLVIVTAQVVDAAVGQQAAEVTGLVHAQAGGRVGQETFGIQLVTVEVTARHPGAADIQLADHTDRQRLATRIQHVQLQVGNAHANRADANQLRIGRFQGAVGHVHGGFGDAIHVDQLGAGVDGAGVPRLEHARLQGFAAENHLAQ</sequence>
<dbReference type="EMBL" id="RBRL01000203">
    <property type="protein sequence ID" value="RMQ88516.1"/>
    <property type="molecule type" value="Genomic_DNA"/>
</dbReference>
<name>A0A3M4QDS7_9PSED</name>
<evidence type="ECO:0000256" key="1">
    <source>
        <dbReference type="SAM" id="MobiDB-lite"/>
    </source>
</evidence>
<evidence type="ECO:0000313" key="2">
    <source>
        <dbReference type="EMBL" id="RMQ88516.1"/>
    </source>
</evidence>
<dbReference type="AntiFam" id="ANF00178">
    <property type="entry name" value="Shadow ORF (opposite dhbF)"/>
</dbReference>
<organism evidence="2 3">
    <name type="scientific">Pseudomonas salomonii</name>
    <dbReference type="NCBI Taxonomy" id="191391"/>
    <lineage>
        <taxon>Bacteria</taxon>
        <taxon>Pseudomonadati</taxon>
        <taxon>Pseudomonadota</taxon>
        <taxon>Gammaproteobacteria</taxon>
        <taxon>Pseudomonadales</taxon>
        <taxon>Pseudomonadaceae</taxon>
        <taxon>Pseudomonas</taxon>
    </lineage>
</organism>